<dbReference type="EMBL" id="JPMI01000367">
    <property type="protein sequence ID" value="KFA87579.1"/>
    <property type="molecule type" value="Genomic_DNA"/>
</dbReference>
<dbReference type="AlphaFoldDB" id="A0A084SGJ4"/>
<name>A0A084SGJ4_9BACT</name>
<gene>
    <name evidence="1" type="ORF">Q664_47045</name>
</gene>
<evidence type="ECO:0008006" key="3">
    <source>
        <dbReference type="Google" id="ProtNLM"/>
    </source>
</evidence>
<reference evidence="1 2" key="1">
    <citation type="submission" date="2014-07" db="EMBL/GenBank/DDBJ databases">
        <title>Draft Genome Sequence of Gephyronic Acid Producer, Cystobacter violaceus Strain Cb vi76.</title>
        <authorList>
            <person name="Stevens D.C."/>
            <person name="Young J."/>
            <person name="Carmichael R."/>
            <person name="Tan J."/>
            <person name="Taylor R.E."/>
        </authorList>
    </citation>
    <scope>NUCLEOTIDE SEQUENCE [LARGE SCALE GENOMIC DNA]</scope>
    <source>
        <strain evidence="1 2">Cb vi76</strain>
    </source>
</reference>
<evidence type="ECO:0000313" key="1">
    <source>
        <dbReference type="EMBL" id="KFA87579.1"/>
    </source>
</evidence>
<sequence>MSFKRETLEDGAVRLSSERCSFTYLRPRPGVVFMRIVGTDKGEFGTAPMDELREDISRYSPIELFIEMDEITGANLPVQEAWTAWFSTHRPALKSVSILTRNKFMHFTAEVVKFFSRTGELIRVYLEPRPFEEALERAAPDFPGLDAARKLGP</sequence>
<dbReference type="Proteomes" id="UP000028547">
    <property type="component" value="Unassembled WGS sequence"/>
</dbReference>
<protein>
    <recommendedName>
        <fullName evidence="3">STAS/SEC14 domain-containing protein</fullName>
    </recommendedName>
</protein>
<evidence type="ECO:0000313" key="2">
    <source>
        <dbReference type="Proteomes" id="UP000028547"/>
    </source>
</evidence>
<organism evidence="1 2">
    <name type="scientific">Archangium violaceum Cb vi76</name>
    <dbReference type="NCBI Taxonomy" id="1406225"/>
    <lineage>
        <taxon>Bacteria</taxon>
        <taxon>Pseudomonadati</taxon>
        <taxon>Myxococcota</taxon>
        <taxon>Myxococcia</taxon>
        <taxon>Myxococcales</taxon>
        <taxon>Cystobacterineae</taxon>
        <taxon>Archangiaceae</taxon>
        <taxon>Archangium</taxon>
    </lineage>
</organism>
<dbReference type="RefSeq" id="WP_043411907.1">
    <property type="nucleotide sequence ID" value="NZ_JPMI01000367.1"/>
</dbReference>
<accession>A0A084SGJ4</accession>
<comment type="caution">
    <text evidence="1">The sequence shown here is derived from an EMBL/GenBank/DDBJ whole genome shotgun (WGS) entry which is preliminary data.</text>
</comment>
<proteinExistence type="predicted"/>